<dbReference type="EMBL" id="PHEX01000004">
    <property type="protein sequence ID" value="PKQ28829.1"/>
    <property type="molecule type" value="Genomic_DNA"/>
</dbReference>
<feature type="transmembrane region" description="Helical" evidence="1">
    <location>
        <begin position="127"/>
        <end position="144"/>
    </location>
</feature>
<feature type="transmembrane region" description="Helical" evidence="1">
    <location>
        <begin position="58"/>
        <end position="82"/>
    </location>
</feature>
<keyword evidence="1" id="KW-1133">Transmembrane helix</keyword>
<dbReference type="GO" id="GO:0008654">
    <property type="term" value="P:phospholipid biosynthetic process"/>
    <property type="evidence" value="ECO:0007669"/>
    <property type="project" value="InterPro"/>
</dbReference>
<dbReference type="Gene3D" id="1.20.120.1760">
    <property type="match status" value="1"/>
</dbReference>
<evidence type="ECO:0000313" key="3">
    <source>
        <dbReference type="Proteomes" id="UP000233654"/>
    </source>
</evidence>
<reference evidence="2 3" key="1">
    <citation type="journal article" date="2017" name="ISME J.">
        <title>Potential for microbial H2 and metal transformations associated with novel bacteria and archaea in deep terrestrial subsurface sediments.</title>
        <authorList>
            <person name="Hernsdorf A.W."/>
            <person name="Amano Y."/>
            <person name="Miyakawa K."/>
            <person name="Ise K."/>
            <person name="Suzuki Y."/>
            <person name="Anantharaman K."/>
            <person name="Probst A."/>
            <person name="Burstein D."/>
            <person name="Thomas B.C."/>
            <person name="Banfield J.F."/>
        </authorList>
    </citation>
    <scope>NUCLEOTIDE SEQUENCE [LARGE SCALE GENOMIC DNA]</scope>
    <source>
        <strain evidence="2">HGW-Actinobacteria-3</strain>
    </source>
</reference>
<comment type="caution">
    <text evidence="2">The sequence shown here is derived from an EMBL/GenBank/DDBJ whole genome shotgun (WGS) entry which is preliminary data.</text>
</comment>
<evidence type="ECO:0000256" key="1">
    <source>
        <dbReference type="SAM" id="Phobius"/>
    </source>
</evidence>
<feature type="transmembrane region" description="Helical" evidence="1">
    <location>
        <begin position="182"/>
        <end position="204"/>
    </location>
</feature>
<dbReference type="GO" id="GO:0016020">
    <property type="term" value="C:membrane"/>
    <property type="evidence" value="ECO:0007669"/>
    <property type="project" value="InterPro"/>
</dbReference>
<dbReference type="InterPro" id="IPR000462">
    <property type="entry name" value="CDP-OH_P_trans"/>
</dbReference>
<feature type="transmembrane region" description="Helical" evidence="1">
    <location>
        <begin position="27"/>
        <end position="46"/>
    </location>
</feature>
<evidence type="ECO:0000313" key="2">
    <source>
        <dbReference type="EMBL" id="PKQ28829.1"/>
    </source>
</evidence>
<dbReference type="Proteomes" id="UP000233654">
    <property type="component" value="Unassembled WGS sequence"/>
</dbReference>
<dbReference type="GO" id="GO:0016780">
    <property type="term" value="F:phosphotransferase activity, for other substituted phosphate groups"/>
    <property type="evidence" value="ECO:0007669"/>
    <property type="project" value="InterPro"/>
</dbReference>
<gene>
    <name evidence="2" type="ORF">CVT63_00740</name>
</gene>
<keyword evidence="1" id="KW-0812">Transmembrane</keyword>
<protein>
    <recommendedName>
        <fullName evidence="4">CDP-alcohol phosphatidyltransferase family protein</fullName>
    </recommendedName>
</protein>
<keyword evidence="1" id="KW-0472">Membrane</keyword>
<organism evidence="2 3">
    <name type="scientific">Candidatus Anoxymicrobium japonicum</name>
    <dbReference type="NCBI Taxonomy" id="2013648"/>
    <lineage>
        <taxon>Bacteria</taxon>
        <taxon>Bacillati</taxon>
        <taxon>Actinomycetota</taxon>
        <taxon>Candidatus Geothermincolia</taxon>
        <taxon>Candidatus Geothermincolales</taxon>
        <taxon>Candidatus Anoxymicrobiaceae</taxon>
        <taxon>Candidatus Anoxymicrobium</taxon>
    </lineage>
</organism>
<dbReference type="InterPro" id="IPR043130">
    <property type="entry name" value="CDP-OH_PTrfase_TM_dom"/>
</dbReference>
<accession>A0A2N3G7Z2</accession>
<sequence>MLVGCPSSEELTRGQEREKGLRRFGEWFFHPVLWAFSSSGISPNMITVLSMCFAMACGYFIATGHVLLGAALFVISGVLDIADGYVAKKLDRVSVFGSFLDSLLDRISDSAVYLGVAAFYLRCDEGVYVGLVLVMLVVSFLISYTRSRAETLGVTCRAGLMARAPRFIALSVGFFFNGLSPWVLRSVLWIVVALMVETFIARFVEVWKKIDK</sequence>
<name>A0A2N3G7Z2_9ACTN</name>
<dbReference type="AlphaFoldDB" id="A0A2N3G7Z2"/>
<dbReference type="Pfam" id="PF01066">
    <property type="entry name" value="CDP-OH_P_transf"/>
    <property type="match status" value="1"/>
</dbReference>
<evidence type="ECO:0008006" key="4">
    <source>
        <dbReference type="Google" id="ProtNLM"/>
    </source>
</evidence>
<proteinExistence type="predicted"/>